<evidence type="ECO:0000313" key="1">
    <source>
        <dbReference type="EMBL" id="MBX06673.1"/>
    </source>
</evidence>
<name>A0A2P2KLU3_RHIMU</name>
<accession>A0A2P2KLU3</accession>
<protein>
    <submittedName>
        <fullName evidence="1">Uncharacterized protein</fullName>
    </submittedName>
</protein>
<proteinExistence type="predicted"/>
<dbReference type="EMBL" id="GGEC01026189">
    <property type="protein sequence ID" value="MBX06673.1"/>
    <property type="molecule type" value="Transcribed_RNA"/>
</dbReference>
<sequence length="36" mass="4168">MEGLNMPAIAFRRSSSSSSSSLFRRRSHFFSFLVDR</sequence>
<reference evidence="1" key="1">
    <citation type="submission" date="2018-02" db="EMBL/GenBank/DDBJ databases">
        <title>Rhizophora mucronata_Transcriptome.</title>
        <authorList>
            <person name="Meera S.P."/>
            <person name="Sreeshan A."/>
            <person name="Augustine A."/>
        </authorList>
    </citation>
    <scope>NUCLEOTIDE SEQUENCE</scope>
    <source>
        <tissue evidence="1">Leaf</tissue>
    </source>
</reference>
<dbReference type="AlphaFoldDB" id="A0A2P2KLU3"/>
<organism evidence="1">
    <name type="scientific">Rhizophora mucronata</name>
    <name type="common">Asiatic mangrove</name>
    <dbReference type="NCBI Taxonomy" id="61149"/>
    <lineage>
        <taxon>Eukaryota</taxon>
        <taxon>Viridiplantae</taxon>
        <taxon>Streptophyta</taxon>
        <taxon>Embryophyta</taxon>
        <taxon>Tracheophyta</taxon>
        <taxon>Spermatophyta</taxon>
        <taxon>Magnoliopsida</taxon>
        <taxon>eudicotyledons</taxon>
        <taxon>Gunneridae</taxon>
        <taxon>Pentapetalae</taxon>
        <taxon>rosids</taxon>
        <taxon>fabids</taxon>
        <taxon>Malpighiales</taxon>
        <taxon>Rhizophoraceae</taxon>
        <taxon>Rhizophora</taxon>
    </lineage>
</organism>